<accession>A0AAU7CSE0</accession>
<name>A0AAU7CSE0_9BACT</name>
<dbReference type="EMBL" id="CP155447">
    <property type="protein sequence ID" value="XBH07995.1"/>
    <property type="molecule type" value="Genomic_DNA"/>
</dbReference>
<dbReference type="Pfam" id="PF07676">
    <property type="entry name" value="PD40"/>
    <property type="match status" value="1"/>
</dbReference>
<dbReference type="RefSeq" id="WP_406700833.1">
    <property type="nucleotide sequence ID" value="NZ_CP155447.1"/>
</dbReference>
<dbReference type="InterPro" id="IPR011659">
    <property type="entry name" value="WD40"/>
</dbReference>
<dbReference type="SUPFAM" id="SSF82171">
    <property type="entry name" value="DPP6 N-terminal domain-like"/>
    <property type="match status" value="1"/>
</dbReference>
<dbReference type="Gene3D" id="2.120.10.30">
    <property type="entry name" value="TolB, C-terminal domain"/>
    <property type="match status" value="1"/>
</dbReference>
<evidence type="ECO:0000256" key="1">
    <source>
        <dbReference type="SAM" id="MobiDB-lite"/>
    </source>
</evidence>
<sequence length="669" mass="73965">MRLRSAGLLGLALTVSLGCVPAPVLWSSEGRWLAYTMAVRSEEPRLLPPGWLYNVKPDPETEQLGWSASTNRPAGLLYRLWTTRPDTGDSVVLEESRNPLTAPVWRTDGKAIAFGRLVLEPDGRPRFEVVVQDSPESKRIVSKQVQVDAGLRPAELPGLTLAWSSDGRYLAIPLLQPTRGIAIVRVDDGRVLKEIPDACLPSWSPDGTKLAFLRGTEPQSLHYLDTNFGFPKHLADVGQVCQPPAWSRDKRSVMVVSRRKARAPKELAGMVTALLRVSIEGEAKDDLTLPTDPREGDRPELGTSFCFDQDEEALYFSDDADGDQSIVCRFLPRGRAVHKKDNPIDFTIRLSSFAVTPNGKTLAFRAGGPDFFAPPGLWDVPTGRFTPLIPDDSARLEWIATLVASARQLLGSGLPAVVSENGRSIERATELPIPGELAANLPITGRLRRLGRVGKTLCDRPFDKAEVQPAVRDQVDEARLFFDYLRGDYDAALRSLESLEGRVTSPDHRLRLVSVRAQIFMGKGQVERADRAIEFLRSLERKAPQRLEMTPAGPTLTTEDTSNQGWPNYLALRAKDLAKTSGVWPAANLDRLVPEAGDPRGFEAAMPFAQDNVLELRMDDVPPVIDNLQEPPLEEGRNAPRPLVPVEPGAERKLPPQPLKLRRVRRPPF</sequence>
<evidence type="ECO:0000313" key="2">
    <source>
        <dbReference type="EMBL" id="XBH07995.1"/>
    </source>
</evidence>
<dbReference type="InterPro" id="IPR011042">
    <property type="entry name" value="6-blade_b-propeller_TolB-like"/>
</dbReference>
<dbReference type="PROSITE" id="PS51257">
    <property type="entry name" value="PROKAR_LIPOPROTEIN"/>
    <property type="match status" value="1"/>
</dbReference>
<organism evidence="2">
    <name type="scientific">Singulisphaera sp. Ch08</name>
    <dbReference type="NCBI Taxonomy" id="3120278"/>
    <lineage>
        <taxon>Bacteria</taxon>
        <taxon>Pseudomonadati</taxon>
        <taxon>Planctomycetota</taxon>
        <taxon>Planctomycetia</taxon>
        <taxon>Isosphaerales</taxon>
        <taxon>Isosphaeraceae</taxon>
        <taxon>Singulisphaera</taxon>
    </lineage>
</organism>
<proteinExistence type="predicted"/>
<gene>
    <name evidence="2" type="ORF">V5E97_18760</name>
</gene>
<reference evidence="2" key="1">
    <citation type="submission" date="2024-05" db="EMBL/GenBank/DDBJ databases">
        <title>Planctomycetes of the genus Singulisphaera possess chitinolytic capabilities.</title>
        <authorList>
            <person name="Ivanova A."/>
        </authorList>
    </citation>
    <scope>NUCLEOTIDE SEQUENCE</scope>
    <source>
        <strain evidence="2">Ch08T</strain>
    </source>
</reference>
<protein>
    <submittedName>
        <fullName evidence="2">Biopolymer transporter Tol</fullName>
    </submittedName>
</protein>
<feature type="region of interest" description="Disordered" evidence="1">
    <location>
        <begin position="627"/>
        <end position="669"/>
    </location>
</feature>
<feature type="compositionally biased region" description="Basic residues" evidence="1">
    <location>
        <begin position="660"/>
        <end position="669"/>
    </location>
</feature>
<dbReference type="AlphaFoldDB" id="A0AAU7CSE0"/>